<evidence type="ECO:0000313" key="3">
    <source>
        <dbReference type="Proteomes" id="UP001378188"/>
    </source>
</evidence>
<dbReference type="Proteomes" id="UP001378188">
    <property type="component" value="Unassembled WGS sequence"/>
</dbReference>
<dbReference type="EMBL" id="JAZHOF010000009">
    <property type="protein sequence ID" value="MEJ8573838.1"/>
    <property type="molecule type" value="Genomic_DNA"/>
</dbReference>
<dbReference type="Gene3D" id="3.40.50.1820">
    <property type="entry name" value="alpha/beta hydrolase"/>
    <property type="match status" value="1"/>
</dbReference>
<dbReference type="RefSeq" id="WP_340331540.1">
    <property type="nucleotide sequence ID" value="NZ_JAZHOF010000009.1"/>
</dbReference>
<comment type="caution">
    <text evidence="2">The sequence shown here is derived from an EMBL/GenBank/DDBJ whole genome shotgun (WGS) entry which is preliminary data.</text>
</comment>
<evidence type="ECO:0000259" key="1">
    <source>
        <dbReference type="Pfam" id="PF12146"/>
    </source>
</evidence>
<gene>
    <name evidence="2" type="ORF">V3328_20290</name>
</gene>
<keyword evidence="2" id="KW-0378">Hydrolase</keyword>
<dbReference type="PANTHER" id="PTHR11614">
    <property type="entry name" value="PHOSPHOLIPASE-RELATED"/>
    <property type="match status" value="1"/>
</dbReference>
<dbReference type="SUPFAM" id="SSF53474">
    <property type="entry name" value="alpha/beta-Hydrolases"/>
    <property type="match status" value="1"/>
</dbReference>
<dbReference type="GO" id="GO:0016787">
    <property type="term" value="F:hydrolase activity"/>
    <property type="evidence" value="ECO:0007669"/>
    <property type="project" value="UniProtKB-KW"/>
</dbReference>
<dbReference type="AlphaFoldDB" id="A0AAW9RY67"/>
<accession>A0AAW9RY67</accession>
<proteinExistence type="predicted"/>
<name>A0AAW9RY67_9HYPH</name>
<sequence length="317" mass="34777">MDLVDIPENPVPSGAVTGAITTSDRFTLRFARWRPTTRKGLGTVCVFTGRAEFIEKYFETIGELRDRGFSVAALDWRGQGGSQRLLKNPRKGHIDDFSQFDRDLAAFMEKVVLPDCTPPYFALAHSMGGNILLRNSRRAPAWFERQVLSAPMLELAGRRASSPYVHGLAEILGLIGLGNSYVPGGSSTAASVRPFKGNVLTLDPGRFHRNNDIIDAEPGLGLGSATIGWLWAAGEAMREVMHPDFAPRVRVPTLMVAAGDDRVVSTRAIESLAFRMKIGSHIVIPAARHEILMERDSIREQFWAAFDAFVPGSPVFG</sequence>
<dbReference type="InterPro" id="IPR022742">
    <property type="entry name" value="Hydrolase_4"/>
</dbReference>
<keyword evidence="3" id="KW-1185">Reference proteome</keyword>
<dbReference type="Pfam" id="PF12146">
    <property type="entry name" value="Hydrolase_4"/>
    <property type="match status" value="1"/>
</dbReference>
<protein>
    <submittedName>
        <fullName evidence="2">Alpha/beta hydrolase</fullName>
    </submittedName>
</protein>
<dbReference type="InterPro" id="IPR051044">
    <property type="entry name" value="MAG_DAG_Lipase"/>
</dbReference>
<dbReference type="InterPro" id="IPR029058">
    <property type="entry name" value="AB_hydrolase_fold"/>
</dbReference>
<organism evidence="2 3">
    <name type="scientific">Microbaculum marinum</name>
    <dbReference type="NCBI Taxonomy" id="1764581"/>
    <lineage>
        <taxon>Bacteria</taxon>
        <taxon>Pseudomonadati</taxon>
        <taxon>Pseudomonadota</taxon>
        <taxon>Alphaproteobacteria</taxon>
        <taxon>Hyphomicrobiales</taxon>
        <taxon>Tepidamorphaceae</taxon>
        <taxon>Microbaculum</taxon>
    </lineage>
</organism>
<evidence type="ECO:0000313" key="2">
    <source>
        <dbReference type="EMBL" id="MEJ8573838.1"/>
    </source>
</evidence>
<feature type="domain" description="Serine aminopeptidase S33" evidence="1">
    <location>
        <begin position="42"/>
        <end position="296"/>
    </location>
</feature>
<reference evidence="2 3" key="1">
    <citation type="submission" date="2024-02" db="EMBL/GenBank/DDBJ databases">
        <title>Genome analysis and characterization of Microbaculum marinisediminis sp. nov., isolated from marine sediment.</title>
        <authorList>
            <person name="Du Z.-J."/>
            <person name="Ye Y.-Q."/>
            <person name="Zhang Z.-R."/>
            <person name="Yuan S.-M."/>
            <person name="Zhang X.-Y."/>
        </authorList>
    </citation>
    <scope>NUCLEOTIDE SEQUENCE [LARGE SCALE GENOMIC DNA]</scope>
    <source>
        <strain evidence="2 3">SDUM1044001</strain>
    </source>
</reference>